<name>A0A9P5H2L2_9HYPO</name>
<reference evidence="2" key="1">
    <citation type="submission" date="2020-03" db="EMBL/GenBank/DDBJ databases">
        <title>Draft Genome Sequence of Cylindrodendrum hubeiense.</title>
        <authorList>
            <person name="Buettner E."/>
            <person name="Kellner H."/>
        </authorList>
    </citation>
    <scope>NUCLEOTIDE SEQUENCE</scope>
    <source>
        <strain evidence="2">IHI 201604</strain>
    </source>
</reference>
<feature type="region of interest" description="Disordered" evidence="1">
    <location>
        <begin position="52"/>
        <end position="201"/>
    </location>
</feature>
<keyword evidence="3" id="KW-1185">Reference proteome</keyword>
<evidence type="ECO:0000313" key="2">
    <source>
        <dbReference type="EMBL" id="KAF7538326.1"/>
    </source>
</evidence>
<evidence type="ECO:0000256" key="1">
    <source>
        <dbReference type="SAM" id="MobiDB-lite"/>
    </source>
</evidence>
<comment type="caution">
    <text evidence="2">The sequence shown here is derived from an EMBL/GenBank/DDBJ whole genome shotgun (WGS) entry which is preliminary data.</text>
</comment>
<dbReference type="AlphaFoldDB" id="A0A9P5H2L2"/>
<evidence type="ECO:0000313" key="3">
    <source>
        <dbReference type="Proteomes" id="UP000722485"/>
    </source>
</evidence>
<sequence length="201" mass="22447">MASPRGPAQAPIRNLEDREGKGLSRCGVHSWRRMRLGEPLLEEPWVRTRRRARSRHGDIHGQSLGDTATERQGGRATGRRQREGIKKNGDSVALKSQAWRTDREERLSRDQDEREARMVNGALCTHPRNQHSQSPPALIHSPIHSTSTNSSTNPPVHQSTRAKTSQPTERRRRRTAGEEGKSTLVSALTPTPLPDTRTGLA</sequence>
<accession>A0A9P5H2L2</accession>
<feature type="compositionally biased region" description="Polar residues" evidence="1">
    <location>
        <begin position="156"/>
        <end position="167"/>
    </location>
</feature>
<dbReference type="Proteomes" id="UP000722485">
    <property type="component" value="Unassembled WGS sequence"/>
</dbReference>
<feature type="region of interest" description="Disordered" evidence="1">
    <location>
        <begin position="1"/>
        <end position="27"/>
    </location>
</feature>
<gene>
    <name evidence="2" type="ORF">G7Z17_g12657</name>
</gene>
<organism evidence="2 3">
    <name type="scientific">Cylindrodendrum hubeiense</name>
    <dbReference type="NCBI Taxonomy" id="595255"/>
    <lineage>
        <taxon>Eukaryota</taxon>
        <taxon>Fungi</taxon>
        <taxon>Dikarya</taxon>
        <taxon>Ascomycota</taxon>
        <taxon>Pezizomycotina</taxon>
        <taxon>Sordariomycetes</taxon>
        <taxon>Hypocreomycetidae</taxon>
        <taxon>Hypocreales</taxon>
        <taxon>Nectriaceae</taxon>
        <taxon>Cylindrodendrum</taxon>
    </lineage>
</organism>
<feature type="compositionally biased region" description="Basic and acidic residues" evidence="1">
    <location>
        <begin position="100"/>
        <end position="117"/>
    </location>
</feature>
<protein>
    <submittedName>
        <fullName evidence="2">Uncharacterized protein</fullName>
    </submittedName>
</protein>
<dbReference type="EMBL" id="JAANBB010000600">
    <property type="protein sequence ID" value="KAF7538326.1"/>
    <property type="molecule type" value="Genomic_DNA"/>
</dbReference>
<feature type="compositionally biased region" description="Basic and acidic residues" evidence="1">
    <location>
        <begin position="80"/>
        <end position="89"/>
    </location>
</feature>
<proteinExistence type="predicted"/>
<feature type="compositionally biased region" description="Low complexity" evidence="1">
    <location>
        <begin position="139"/>
        <end position="155"/>
    </location>
</feature>